<feature type="transmembrane region" description="Helical" evidence="7">
    <location>
        <begin position="354"/>
        <end position="372"/>
    </location>
</feature>
<dbReference type="InterPro" id="IPR051689">
    <property type="entry name" value="Sterol_desaturase/TMEM195"/>
</dbReference>
<dbReference type="GO" id="GO:0006643">
    <property type="term" value="P:membrane lipid metabolic process"/>
    <property type="evidence" value="ECO:0007669"/>
    <property type="project" value="TreeGrafter"/>
</dbReference>
<evidence type="ECO:0000256" key="2">
    <source>
        <dbReference type="ARBA" id="ARBA00022692"/>
    </source>
</evidence>
<reference evidence="9 10" key="1">
    <citation type="submission" date="2019-08" db="EMBL/GenBank/DDBJ databases">
        <title>Complete genome sequence of Candidatus Uab amorphum.</title>
        <authorList>
            <person name="Shiratori T."/>
            <person name="Suzuki S."/>
            <person name="Kakizawa Y."/>
            <person name="Ishida K."/>
        </authorList>
    </citation>
    <scope>NUCLEOTIDE SEQUENCE [LARGE SCALE GENOMIC DNA]</scope>
    <source>
        <strain evidence="9 10">SRT547</strain>
    </source>
</reference>
<protein>
    <submittedName>
        <fullName evidence="9">Sterol desaturase</fullName>
    </submittedName>
</protein>
<evidence type="ECO:0000259" key="8">
    <source>
        <dbReference type="Pfam" id="PF04116"/>
    </source>
</evidence>
<feature type="transmembrane region" description="Helical" evidence="7">
    <location>
        <begin position="330"/>
        <end position="347"/>
    </location>
</feature>
<dbReference type="PANTHER" id="PTHR21624">
    <property type="entry name" value="STEROL DESATURASE-RELATED PROTEIN"/>
    <property type="match status" value="1"/>
</dbReference>
<dbReference type="RefSeq" id="WP_151969788.1">
    <property type="nucleotide sequence ID" value="NZ_AP019860.1"/>
</dbReference>
<keyword evidence="10" id="KW-1185">Reference proteome</keyword>
<comment type="subcellular location">
    <subcellularLocation>
        <location evidence="1">Endomembrane system</location>
        <topology evidence="1">Multi-pass membrane protein</topology>
    </subcellularLocation>
</comment>
<dbReference type="GO" id="GO:0016020">
    <property type="term" value="C:membrane"/>
    <property type="evidence" value="ECO:0007669"/>
    <property type="project" value="GOC"/>
</dbReference>
<evidence type="ECO:0000256" key="3">
    <source>
        <dbReference type="ARBA" id="ARBA00022989"/>
    </source>
</evidence>
<keyword evidence="2 7" id="KW-0812">Transmembrane</keyword>
<feature type="transmembrane region" description="Helical" evidence="7">
    <location>
        <begin position="42"/>
        <end position="63"/>
    </location>
</feature>
<dbReference type="OrthoDB" id="9770329at2"/>
<dbReference type="Proteomes" id="UP000326354">
    <property type="component" value="Chromosome"/>
</dbReference>
<dbReference type="GO" id="GO:0012505">
    <property type="term" value="C:endomembrane system"/>
    <property type="evidence" value="ECO:0007669"/>
    <property type="project" value="UniProtKB-SubCell"/>
</dbReference>
<evidence type="ECO:0000256" key="5">
    <source>
        <dbReference type="ARBA" id="ARBA00023098"/>
    </source>
</evidence>
<keyword evidence="3 7" id="KW-1133">Transmembrane helix</keyword>
<dbReference type="PANTHER" id="PTHR21624:SF1">
    <property type="entry name" value="ALKYLGLYCEROL MONOOXYGENASE"/>
    <property type="match status" value="1"/>
</dbReference>
<evidence type="ECO:0000256" key="4">
    <source>
        <dbReference type="ARBA" id="ARBA00023002"/>
    </source>
</evidence>
<evidence type="ECO:0000256" key="1">
    <source>
        <dbReference type="ARBA" id="ARBA00004127"/>
    </source>
</evidence>
<evidence type="ECO:0000256" key="7">
    <source>
        <dbReference type="SAM" id="Phobius"/>
    </source>
</evidence>
<dbReference type="GO" id="GO:0008610">
    <property type="term" value="P:lipid biosynthetic process"/>
    <property type="evidence" value="ECO:0007669"/>
    <property type="project" value="InterPro"/>
</dbReference>
<feature type="domain" description="Fatty acid hydroxylase" evidence="8">
    <location>
        <begin position="84"/>
        <end position="217"/>
    </location>
</feature>
<feature type="transmembrane region" description="Helical" evidence="7">
    <location>
        <begin position="75"/>
        <end position="98"/>
    </location>
</feature>
<feature type="transmembrane region" description="Helical" evidence="7">
    <location>
        <begin position="300"/>
        <end position="318"/>
    </location>
</feature>
<gene>
    <name evidence="9" type="ORF">UABAM_04073</name>
</gene>
<dbReference type="GO" id="GO:0050479">
    <property type="term" value="F:glyceryl-ether monooxygenase activity"/>
    <property type="evidence" value="ECO:0007669"/>
    <property type="project" value="TreeGrafter"/>
</dbReference>
<dbReference type="EMBL" id="AP019860">
    <property type="protein sequence ID" value="BBM85698.1"/>
    <property type="molecule type" value="Genomic_DNA"/>
</dbReference>
<dbReference type="Pfam" id="PF04116">
    <property type="entry name" value="FA_hydroxylase"/>
    <property type="match status" value="1"/>
</dbReference>
<keyword evidence="4" id="KW-0560">Oxidoreductase</keyword>
<keyword evidence="6 7" id="KW-0472">Membrane</keyword>
<keyword evidence="5" id="KW-0443">Lipid metabolism</keyword>
<evidence type="ECO:0000313" key="9">
    <source>
        <dbReference type="EMBL" id="BBM85698.1"/>
    </source>
</evidence>
<evidence type="ECO:0000256" key="6">
    <source>
        <dbReference type="ARBA" id="ARBA00023136"/>
    </source>
</evidence>
<accession>A0A5S9IPH4</accession>
<feature type="transmembrane region" description="Helical" evidence="7">
    <location>
        <begin position="135"/>
        <end position="156"/>
    </location>
</feature>
<name>A0A5S9IPH4_UABAM</name>
<evidence type="ECO:0000313" key="10">
    <source>
        <dbReference type="Proteomes" id="UP000326354"/>
    </source>
</evidence>
<feature type="transmembrane region" description="Helical" evidence="7">
    <location>
        <begin position="378"/>
        <end position="396"/>
    </location>
</feature>
<dbReference type="GO" id="GO:0005506">
    <property type="term" value="F:iron ion binding"/>
    <property type="evidence" value="ECO:0007669"/>
    <property type="project" value="InterPro"/>
</dbReference>
<dbReference type="AlphaFoldDB" id="A0A5S9IPH4"/>
<organism evidence="9 10">
    <name type="scientific">Uabimicrobium amorphum</name>
    <dbReference type="NCBI Taxonomy" id="2596890"/>
    <lineage>
        <taxon>Bacteria</taxon>
        <taxon>Pseudomonadati</taxon>
        <taxon>Planctomycetota</taxon>
        <taxon>Candidatus Uabimicrobiia</taxon>
        <taxon>Candidatus Uabimicrobiales</taxon>
        <taxon>Candidatus Uabimicrobiaceae</taxon>
        <taxon>Candidatus Uabimicrobium</taxon>
    </lineage>
</organism>
<sequence length="406" mass="47189">MNYIVWAIPVFFLFIALEFLASKVEGKKVYRLNDSINDLSCGVLQQIISAFAKTILLGVYVLIYEIFAKNSWHIFHISSSVWMWIVLFILVDFLYYWAHRFSHTTAIGWAGHAIHHQSEEFNLAVALRQGTLQPFFTFLFFLPLAIIGFPPAMYLITKAANTLYQFWIHTRLINTMGPFEWVMNTPSHHRVHHGKNQHYIDKNYAGVFIIWDRLFGSFQQEDIHPAYGVTTPLNSWNPIWANASYFLHLGKLSLKSPFLVDKIKVWFMPPGWNPRNMEEDPAPSPDTLYDKYDPKIPMGISIYAVLHFAVVILATMYLLGSMGDMQHEKYTIATLIILSLINIGGFFDTKKWAVYFEVVRLYAIAIFITFFYKIAFLSIAMFVVATLCSIWINYYYRILRENNAFS</sequence>
<dbReference type="InterPro" id="IPR006694">
    <property type="entry name" value="Fatty_acid_hydroxylase"/>
</dbReference>
<proteinExistence type="predicted"/>
<dbReference type="KEGG" id="uam:UABAM_04073"/>